<dbReference type="PANTHER" id="PTHR32097:SF18">
    <property type="entry name" value="RING-TYPE DOMAIN-CONTAINING PROTEIN"/>
    <property type="match status" value="1"/>
</dbReference>
<dbReference type="Proteomes" id="UP000199503">
    <property type="component" value="Unassembled WGS sequence"/>
</dbReference>
<dbReference type="RefSeq" id="WP_089914533.1">
    <property type="nucleotide sequence ID" value="NZ_FOFV01000004.1"/>
</dbReference>
<accession>A0A1H9I839</accession>
<reference evidence="2" key="1">
    <citation type="submission" date="2016-10" db="EMBL/GenBank/DDBJ databases">
        <authorList>
            <person name="Varghese N."/>
            <person name="Submissions S."/>
        </authorList>
    </citation>
    <scope>NUCLEOTIDE SEQUENCE [LARGE SCALE GENOMIC DNA]</scope>
    <source>
        <strain evidence="2">DSM 44437</strain>
    </source>
</reference>
<dbReference type="InterPro" id="IPR003325">
    <property type="entry name" value="TerD"/>
</dbReference>
<dbReference type="OrthoDB" id="415622at2"/>
<evidence type="ECO:0000313" key="2">
    <source>
        <dbReference type="Proteomes" id="UP000199503"/>
    </source>
</evidence>
<name>A0A1H9I839_9PSEU</name>
<sequence>MRTTIIKKTLRVPTSGGAPGDGAVVARQLDAALIRSGFKASRELLEHVSNLAAAEEFAAEVVRAVKELIGARGQHNPYFKEFPHNVPGTLAFWWECVRDAVEQGVEPTGNLLDLPKYGRVQHSYEEMLAAHDDLIPSLKDRVTVVRLGGTLEEEVQRLFEELATSPIPLAENDRTVLGELAMLAEDVELDVPVRENRAILNAVRLVAQRPLRDVDTVTDVLRLAAEASGGDVTLEEPTRFRSFRRPERRALLQALDQIAESKLGDVGQHREAWKRLGERLHPHEYPFDRAQDVFAVARREKVARSFAGQVEMAFAENDVERAVSILAKAPGLLLRQLDRLLRNGAEDLATHVAAAVPEVSSRVLVSVLEHLENRTTPDTARVFATRARKVWIADDDREPLEPEAVAQIVEVVENELVRRLPEYSELVVDDEVLDVVVPLTGVEEGFGVLPRGSKLSFDGDVLRFFVHWRQQAKRTDYDLSAVLLNERFEYKGQVSWTQLKDGGVVHSGDVTDASNGATEFIDVQRIKSTAKYVVPQVNVYSGEGFDDVAESMFGFMSRDLDQMGKPFEPSTVRARSSMRGKGKVALPVMFEREGDTWSGTWLHLYLRGSSWGNRVEENRDVVKLIAAAALRRKYFTVARLRDLFARKESTVDAPAIRVGLAQDETGTVTTVSELGKLLSD</sequence>
<dbReference type="AlphaFoldDB" id="A0A1H9I839"/>
<dbReference type="PANTHER" id="PTHR32097">
    <property type="entry name" value="CAMP-BINDING PROTEIN 1-RELATED"/>
    <property type="match status" value="1"/>
</dbReference>
<dbReference type="InterPro" id="IPR051324">
    <property type="entry name" value="Stress/Tellurium_Resist"/>
</dbReference>
<protein>
    <recommendedName>
        <fullName evidence="3">TerD domain-containing protein</fullName>
    </recommendedName>
</protein>
<proteinExistence type="predicted"/>
<dbReference type="STRING" id="65499.SAMN04488000_10471"/>
<evidence type="ECO:0000313" key="1">
    <source>
        <dbReference type="EMBL" id="SEQ70706.1"/>
    </source>
</evidence>
<keyword evidence="2" id="KW-1185">Reference proteome</keyword>
<dbReference type="Gene3D" id="2.60.60.30">
    <property type="entry name" value="sav2460 like domains"/>
    <property type="match status" value="1"/>
</dbReference>
<gene>
    <name evidence="1" type="ORF">SAMN04488000_10471</name>
</gene>
<dbReference type="EMBL" id="FOFV01000004">
    <property type="protein sequence ID" value="SEQ70706.1"/>
    <property type="molecule type" value="Genomic_DNA"/>
</dbReference>
<evidence type="ECO:0008006" key="3">
    <source>
        <dbReference type="Google" id="ProtNLM"/>
    </source>
</evidence>
<organism evidence="1 2">
    <name type="scientific">Lentzea albida</name>
    <dbReference type="NCBI Taxonomy" id="65499"/>
    <lineage>
        <taxon>Bacteria</taxon>
        <taxon>Bacillati</taxon>
        <taxon>Actinomycetota</taxon>
        <taxon>Actinomycetes</taxon>
        <taxon>Pseudonocardiales</taxon>
        <taxon>Pseudonocardiaceae</taxon>
        <taxon>Lentzea</taxon>
    </lineage>
</organism>
<dbReference type="CDD" id="cd06974">
    <property type="entry name" value="TerD_like"/>
    <property type="match status" value="1"/>
</dbReference>